<dbReference type="CDD" id="cd01948">
    <property type="entry name" value="EAL"/>
    <property type="match status" value="1"/>
</dbReference>
<dbReference type="PROSITE" id="PS50887">
    <property type="entry name" value="GGDEF"/>
    <property type="match status" value="1"/>
</dbReference>
<dbReference type="InterPro" id="IPR043128">
    <property type="entry name" value="Rev_trsase/Diguanyl_cyclase"/>
</dbReference>
<proteinExistence type="predicted"/>
<evidence type="ECO:0000313" key="5">
    <source>
        <dbReference type="EMBL" id="TCS36168.1"/>
    </source>
</evidence>
<dbReference type="EMBL" id="SLZR01000026">
    <property type="protein sequence ID" value="TCS36168.1"/>
    <property type="molecule type" value="Genomic_DNA"/>
</dbReference>
<dbReference type="SMART" id="SM00052">
    <property type="entry name" value="EAL"/>
    <property type="match status" value="1"/>
</dbReference>
<dbReference type="Pfam" id="PF16448">
    <property type="entry name" value="LapD_MoxY_N"/>
    <property type="match status" value="1"/>
</dbReference>
<dbReference type="PANTHER" id="PTHR33121:SF79">
    <property type="entry name" value="CYCLIC DI-GMP PHOSPHODIESTERASE PDED-RELATED"/>
    <property type="match status" value="1"/>
</dbReference>
<dbReference type="InterPro" id="IPR042461">
    <property type="entry name" value="LapD_MoxY_peri_C"/>
</dbReference>
<dbReference type="SUPFAM" id="SSF158472">
    <property type="entry name" value="HAMP domain-like"/>
    <property type="match status" value="1"/>
</dbReference>
<dbReference type="Pfam" id="PF00563">
    <property type="entry name" value="EAL"/>
    <property type="match status" value="1"/>
</dbReference>
<evidence type="ECO:0000259" key="2">
    <source>
        <dbReference type="PROSITE" id="PS50883"/>
    </source>
</evidence>
<dbReference type="InterPro" id="IPR050706">
    <property type="entry name" value="Cyclic-di-GMP_PDE-like"/>
</dbReference>
<dbReference type="RefSeq" id="WP_132703947.1">
    <property type="nucleotide sequence ID" value="NZ_SLZR01000026.1"/>
</dbReference>
<comment type="caution">
    <text evidence="5">The sequence shown here is derived from an EMBL/GenBank/DDBJ whole genome shotgun (WGS) entry which is preliminary data.</text>
</comment>
<dbReference type="PANTHER" id="PTHR33121">
    <property type="entry name" value="CYCLIC DI-GMP PHOSPHODIESTERASE PDEF"/>
    <property type="match status" value="1"/>
</dbReference>
<dbReference type="GO" id="GO:0071111">
    <property type="term" value="F:cyclic-guanylate-specific phosphodiesterase activity"/>
    <property type="evidence" value="ECO:0007669"/>
    <property type="project" value="InterPro"/>
</dbReference>
<dbReference type="OrthoDB" id="5894408at2"/>
<feature type="transmembrane region" description="Helical" evidence="1">
    <location>
        <begin position="6"/>
        <end position="27"/>
    </location>
</feature>
<protein>
    <submittedName>
        <fullName evidence="5">EAL domain-containing protein (Putative c-di-GMP-specific phosphodiesterase class I)</fullName>
    </submittedName>
</protein>
<dbReference type="InterPro" id="IPR003660">
    <property type="entry name" value="HAMP_dom"/>
</dbReference>
<dbReference type="PROSITE" id="PS50885">
    <property type="entry name" value="HAMP"/>
    <property type="match status" value="1"/>
</dbReference>
<feature type="domain" description="GGDEF" evidence="4">
    <location>
        <begin position="263"/>
        <end position="393"/>
    </location>
</feature>
<dbReference type="CDD" id="cd06225">
    <property type="entry name" value="HAMP"/>
    <property type="match status" value="1"/>
</dbReference>
<evidence type="ECO:0000256" key="1">
    <source>
        <dbReference type="SAM" id="Phobius"/>
    </source>
</evidence>
<dbReference type="AlphaFoldDB" id="A0A4R3HT67"/>
<feature type="domain" description="EAL" evidence="2">
    <location>
        <begin position="402"/>
        <end position="626"/>
    </location>
</feature>
<dbReference type="Pfam" id="PF00672">
    <property type="entry name" value="HAMP"/>
    <property type="match status" value="1"/>
</dbReference>
<keyword evidence="1" id="KW-1133">Transmembrane helix</keyword>
<dbReference type="PROSITE" id="PS50883">
    <property type="entry name" value="EAL"/>
    <property type="match status" value="1"/>
</dbReference>
<dbReference type="InterPro" id="IPR035919">
    <property type="entry name" value="EAL_sf"/>
</dbReference>
<gene>
    <name evidence="5" type="ORF">BCF53_12614</name>
</gene>
<dbReference type="Proteomes" id="UP000295793">
    <property type="component" value="Unassembled WGS sequence"/>
</dbReference>
<evidence type="ECO:0000313" key="6">
    <source>
        <dbReference type="Proteomes" id="UP000295793"/>
    </source>
</evidence>
<dbReference type="Gene3D" id="3.30.110.200">
    <property type="match status" value="1"/>
</dbReference>
<feature type="domain" description="HAMP" evidence="3">
    <location>
        <begin position="172"/>
        <end position="224"/>
    </location>
</feature>
<dbReference type="InterPro" id="IPR032244">
    <property type="entry name" value="LapD_MoxY_N"/>
</dbReference>
<dbReference type="SMART" id="SM00267">
    <property type="entry name" value="GGDEF"/>
    <property type="match status" value="1"/>
</dbReference>
<dbReference type="InterPro" id="IPR001633">
    <property type="entry name" value="EAL_dom"/>
</dbReference>
<evidence type="ECO:0000259" key="4">
    <source>
        <dbReference type="PROSITE" id="PS50887"/>
    </source>
</evidence>
<dbReference type="GO" id="GO:0016020">
    <property type="term" value="C:membrane"/>
    <property type="evidence" value="ECO:0007669"/>
    <property type="project" value="InterPro"/>
</dbReference>
<dbReference type="Gene3D" id="3.20.20.450">
    <property type="entry name" value="EAL domain"/>
    <property type="match status" value="1"/>
</dbReference>
<dbReference type="GO" id="GO:0007165">
    <property type="term" value="P:signal transduction"/>
    <property type="evidence" value="ECO:0007669"/>
    <property type="project" value="InterPro"/>
</dbReference>
<sequence length="626" mass="69633">MTLYRQVLMLLLVTLLVSFVTVMGLNLRSNADYLEQQLRASTDSVATSLGMRIAPFLNPYDPVLTESTVTAAFDGSFLKRIDIEFFADNSHLTKTKPELTQGVPQWFVSLFEMAPVVTQAPLTSGWVEVAMLTVEGHPGNLYRQLWQLATNLVLIYGALFIVLAVFTSIGLRWVTRPLEHIELQAEAIKEKDFDYRIPLPRARELKRVVETLNHLTGILKKRFFETAKQLEVLQDRLLIDADSGLLTRRAVLDIALGYMESGQPGTLLLIRIEHLEALRQHRGFRSWRQVVDALSSHAADQFEQQRTDYSLGRLSSQDFALLLSSPVKSETKLQQLVDALNGDLAAIEEELQLTLVAAEISADVSVGEVLTQLDDELRSCLLKNRSCALLPSLLPENSVRTAEEWLLFLKDRLAQQALHLRKQPVITHHGGQMHQEVFASLLDNEGHSLHAGLFIPVIEQFELGAMLDLAVLHKALDKSDDIPVAINLSLSTMRDTGFISALTKLPALQRQQVLFEVSEINLNREFDTVLSFANVIRQLGFSIGIDQVGASGRSLDYLQSLRPAYVKAAPGLSLTDSDSIALLESLTNTVNNLGIPVIATAVEEQAQADRLWQIGIAGLQGFFTDQ</sequence>
<feature type="transmembrane region" description="Helical" evidence="1">
    <location>
        <begin position="153"/>
        <end position="174"/>
    </location>
</feature>
<dbReference type="SUPFAM" id="SSF141868">
    <property type="entry name" value="EAL domain-like"/>
    <property type="match status" value="1"/>
</dbReference>
<name>A0A4R3HT67_9GAMM</name>
<keyword evidence="6" id="KW-1185">Reference proteome</keyword>
<reference evidence="5 6" key="1">
    <citation type="submission" date="2019-03" db="EMBL/GenBank/DDBJ databases">
        <title>Genomic Encyclopedia of Archaeal and Bacterial Type Strains, Phase II (KMG-II): from individual species to whole genera.</title>
        <authorList>
            <person name="Goeker M."/>
        </authorList>
    </citation>
    <scope>NUCLEOTIDE SEQUENCE [LARGE SCALE GENOMIC DNA]</scope>
    <source>
        <strain evidence="5 6">DSM 15388</strain>
    </source>
</reference>
<accession>A0A4R3HT67</accession>
<dbReference type="Gene3D" id="3.30.70.270">
    <property type="match status" value="1"/>
</dbReference>
<organism evidence="5 6">
    <name type="scientific">Reinekea marinisedimentorum</name>
    <dbReference type="NCBI Taxonomy" id="230495"/>
    <lineage>
        <taxon>Bacteria</taxon>
        <taxon>Pseudomonadati</taxon>
        <taxon>Pseudomonadota</taxon>
        <taxon>Gammaproteobacteria</taxon>
        <taxon>Oceanospirillales</taxon>
        <taxon>Saccharospirillaceae</taxon>
        <taxon>Reinekea</taxon>
    </lineage>
</organism>
<dbReference type="InterPro" id="IPR000160">
    <property type="entry name" value="GGDEF_dom"/>
</dbReference>
<keyword evidence="1" id="KW-0812">Transmembrane</keyword>
<keyword evidence="1" id="KW-0472">Membrane</keyword>
<dbReference type="Gene3D" id="6.20.270.20">
    <property type="entry name" value="LapD/MoxY periplasmic domain"/>
    <property type="match status" value="1"/>
</dbReference>
<evidence type="ECO:0000259" key="3">
    <source>
        <dbReference type="PROSITE" id="PS50885"/>
    </source>
</evidence>